<name>A0A9X1VWP4_9BURK</name>
<dbReference type="GO" id="GO:0006782">
    <property type="term" value="P:protoporphyrinogen IX biosynthetic process"/>
    <property type="evidence" value="ECO:0007669"/>
    <property type="project" value="UniProtKB-UniRule"/>
</dbReference>
<evidence type="ECO:0000256" key="2">
    <source>
        <dbReference type="ARBA" id="ARBA00008133"/>
    </source>
</evidence>
<evidence type="ECO:0000256" key="5">
    <source>
        <dbReference type="ARBA" id="ARBA00023244"/>
    </source>
</evidence>
<dbReference type="Proteomes" id="UP001139447">
    <property type="component" value="Unassembled WGS sequence"/>
</dbReference>
<dbReference type="GO" id="GO:0006780">
    <property type="term" value="P:uroporphyrinogen III biosynthetic process"/>
    <property type="evidence" value="ECO:0007669"/>
    <property type="project" value="UniProtKB-UniRule"/>
</dbReference>
<dbReference type="RefSeq" id="WP_243306952.1">
    <property type="nucleotide sequence ID" value="NZ_JALGBI010000001.1"/>
</dbReference>
<evidence type="ECO:0000256" key="1">
    <source>
        <dbReference type="ARBA" id="ARBA00004772"/>
    </source>
</evidence>
<accession>A0A9X1VWP4</accession>
<evidence type="ECO:0000313" key="12">
    <source>
        <dbReference type="Proteomes" id="UP001139447"/>
    </source>
</evidence>
<dbReference type="AlphaFoldDB" id="A0A9X1VWP4"/>
<evidence type="ECO:0000259" key="10">
    <source>
        <dbReference type="Pfam" id="PF02602"/>
    </source>
</evidence>
<evidence type="ECO:0000256" key="4">
    <source>
        <dbReference type="ARBA" id="ARBA00023239"/>
    </source>
</evidence>
<dbReference type="Pfam" id="PF02602">
    <property type="entry name" value="HEM4"/>
    <property type="match status" value="1"/>
</dbReference>
<dbReference type="EMBL" id="JALGBI010000001">
    <property type="protein sequence ID" value="MCJ0764340.1"/>
    <property type="molecule type" value="Genomic_DNA"/>
</dbReference>
<dbReference type="CDD" id="cd06578">
    <property type="entry name" value="HemD"/>
    <property type="match status" value="1"/>
</dbReference>
<reference evidence="11" key="1">
    <citation type="submission" date="2022-03" db="EMBL/GenBank/DDBJ databases">
        <authorList>
            <person name="Woo C.Y."/>
        </authorList>
    </citation>
    <scope>NUCLEOTIDE SEQUENCE</scope>
    <source>
        <strain evidence="11">CYS-02</strain>
    </source>
</reference>
<protein>
    <recommendedName>
        <fullName evidence="7 9">Uroporphyrinogen-III synthase</fullName>
        <ecNumber evidence="3 9">4.2.1.75</ecNumber>
    </recommendedName>
</protein>
<evidence type="ECO:0000256" key="6">
    <source>
        <dbReference type="ARBA" id="ARBA00037589"/>
    </source>
</evidence>
<keyword evidence="5 9" id="KW-0627">Porphyrin biosynthesis</keyword>
<comment type="similarity">
    <text evidence="2 9">Belongs to the uroporphyrinogen-III synthase family.</text>
</comment>
<dbReference type="PANTHER" id="PTHR38042:SF1">
    <property type="entry name" value="UROPORPHYRINOGEN-III SYNTHASE, CHLOROPLASTIC"/>
    <property type="match status" value="1"/>
</dbReference>
<evidence type="ECO:0000256" key="3">
    <source>
        <dbReference type="ARBA" id="ARBA00013109"/>
    </source>
</evidence>
<organism evidence="11 12">
    <name type="scientific">Variovorax terrae</name>
    <dbReference type="NCBI Taxonomy" id="2923278"/>
    <lineage>
        <taxon>Bacteria</taxon>
        <taxon>Pseudomonadati</taxon>
        <taxon>Pseudomonadota</taxon>
        <taxon>Betaproteobacteria</taxon>
        <taxon>Burkholderiales</taxon>
        <taxon>Comamonadaceae</taxon>
        <taxon>Variovorax</taxon>
    </lineage>
</organism>
<comment type="catalytic activity">
    <reaction evidence="8 9">
        <text>hydroxymethylbilane = uroporphyrinogen III + H2O</text>
        <dbReference type="Rhea" id="RHEA:18965"/>
        <dbReference type="ChEBI" id="CHEBI:15377"/>
        <dbReference type="ChEBI" id="CHEBI:57308"/>
        <dbReference type="ChEBI" id="CHEBI:57845"/>
        <dbReference type="EC" id="4.2.1.75"/>
    </reaction>
</comment>
<keyword evidence="4 9" id="KW-0456">Lyase</keyword>
<gene>
    <name evidence="11" type="ORF">MMF98_14075</name>
</gene>
<evidence type="ECO:0000313" key="11">
    <source>
        <dbReference type="EMBL" id="MCJ0764340.1"/>
    </source>
</evidence>
<dbReference type="InterPro" id="IPR036108">
    <property type="entry name" value="4pyrrol_syn_uPrphyn_synt_sf"/>
</dbReference>
<proteinExistence type="inferred from homology"/>
<dbReference type="SUPFAM" id="SSF69618">
    <property type="entry name" value="HemD-like"/>
    <property type="match status" value="1"/>
</dbReference>
<dbReference type="Gene3D" id="3.40.50.10090">
    <property type="match status" value="2"/>
</dbReference>
<evidence type="ECO:0000256" key="7">
    <source>
        <dbReference type="ARBA" id="ARBA00040167"/>
    </source>
</evidence>
<sequence>MRVVVTRPEREAQQWVHELAARGLDALALPLIAIAPVADLQPLQAAWRQLGGYAAVMFVSGNAVTHFFASKPPDVLVPWSSSAIKTRAWAPGPGTAQALREAGVAEALIDQPGSGAGQFDSEALWQAVGPRVRPGDPVLIVRGSDGSGRSVGRDWLASQLAAAGATADFVAAYERRAPRFDAALQAAAREAAGDGSVWLFSSSEAIGHLRQGLPAQSWERVRALATHPRIAQAARDAGFGVVCESRPTLDEVVASIESMQ</sequence>
<comment type="function">
    <text evidence="6 9">Catalyzes cyclization of the linear tetrapyrrole, hydroxymethylbilane, to the macrocyclic uroporphyrinogen III.</text>
</comment>
<dbReference type="EC" id="4.2.1.75" evidence="3 9"/>
<keyword evidence="12" id="KW-1185">Reference proteome</keyword>
<evidence type="ECO:0000256" key="8">
    <source>
        <dbReference type="ARBA" id="ARBA00048617"/>
    </source>
</evidence>
<dbReference type="GO" id="GO:0004852">
    <property type="term" value="F:uroporphyrinogen-III synthase activity"/>
    <property type="evidence" value="ECO:0007669"/>
    <property type="project" value="UniProtKB-UniRule"/>
</dbReference>
<comment type="pathway">
    <text evidence="1 9">Porphyrin-containing compound metabolism; protoporphyrin-IX biosynthesis; coproporphyrinogen-III from 5-aminolevulinate: step 3/4.</text>
</comment>
<dbReference type="PANTHER" id="PTHR38042">
    <property type="entry name" value="UROPORPHYRINOGEN-III SYNTHASE, CHLOROPLASTIC"/>
    <property type="match status" value="1"/>
</dbReference>
<dbReference type="InterPro" id="IPR003754">
    <property type="entry name" value="4pyrrol_synth_uPrphyn_synth"/>
</dbReference>
<dbReference type="InterPro" id="IPR039793">
    <property type="entry name" value="UROS/Hem4"/>
</dbReference>
<comment type="caution">
    <text evidence="11">The sequence shown here is derived from an EMBL/GenBank/DDBJ whole genome shotgun (WGS) entry which is preliminary data.</text>
</comment>
<feature type="domain" description="Tetrapyrrole biosynthesis uroporphyrinogen III synthase" evidence="10">
    <location>
        <begin position="14"/>
        <end position="253"/>
    </location>
</feature>
<evidence type="ECO:0000256" key="9">
    <source>
        <dbReference type="RuleBase" id="RU366031"/>
    </source>
</evidence>